<organism evidence="1 2">
    <name type="scientific">Pseudomonas graminis</name>
    <dbReference type="NCBI Taxonomy" id="158627"/>
    <lineage>
        <taxon>Bacteria</taxon>
        <taxon>Pseudomonadati</taxon>
        <taxon>Pseudomonadota</taxon>
        <taxon>Gammaproteobacteria</taxon>
        <taxon>Pseudomonadales</taxon>
        <taxon>Pseudomonadaceae</taxon>
        <taxon>Pseudomonas</taxon>
    </lineage>
</organism>
<dbReference type="Proteomes" id="UP000095143">
    <property type="component" value="Unassembled WGS sequence"/>
</dbReference>
<dbReference type="Pfam" id="PF11185">
    <property type="entry name" value="DUF2971"/>
    <property type="match status" value="1"/>
</dbReference>
<gene>
    <name evidence="1" type="ORF">BBI10_04010</name>
</gene>
<dbReference type="RefSeq" id="WP_065986995.1">
    <property type="nucleotide sequence ID" value="NZ_MDEN01000053.1"/>
</dbReference>
<proteinExistence type="predicted"/>
<evidence type="ECO:0000313" key="2">
    <source>
        <dbReference type="Proteomes" id="UP000095143"/>
    </source>
</evidence>
<reference evidence="1 2" key="1">
    <citation type="submission" date="2016-08" db="EMBL/GenBank/DDBJ databases">
        <title>Whole genome sequence of Pseudomonas graminis strain UASWS1507, a potential biological control agent for agriculture.</title>
        <authorList>
            <person name="Crovadore J."/>
            <person name="Calmin G."/>
            <person name="Chablais R."/>
            <person name="Cochard B."/>
            <person name="Lefort F."/>
        </authorList>
    </citation>
    <scope>NUCLEOTIDE SEQUENCE [LARGE SCALE GENOMIC DNA]</scope>
    <source>
        <strain evidence="1 2">UASWS1507</strain>
    </source>
</reference>
<dbReference type="OrthoDB" id="4119964at2"/>
<evidence type="ECO:0000313" key="1">
    <source>
        <dbReference type="EMBL" id="OCX24793.1"/>
    </source>
</evidence>
<evidence type="ECO:0008006" key="3">
    <source>
        <dbReference type="Google" id="ProtNLM"/>
    </source>
</evidence>
<name>A0A1C2ECV4_9PSED</name>
<protein>
    <recommendedName>
        <fullName evidence="3">DUF2971 domain-containing protein</fullName>
    </recommendedName>
</protein>
<dbReference type="AlphaFoldDB" id="A0A1C2ECV4"/>
<comment type="caution">
    <text evidence="1">The sequence shown here is derived from an EMBL/GenBank/DDBJ whole genome shotgun (WGS) entry which is preliminary data.</text>
</comment>
<dbReference type="InterPro" id="IPR021352">
    <property type="entry name" value="DUF2971"/>
</dbReference>
<accession>A0A1C2ECV4</accession>
<dbReference type="EMBL" id="MDEN01000053">
    <property type="protein sequence ID" value="OCX24793.1"/>
    <property type="molecule type" value="Genomic_DNA"/>
</dbReference>
<sequence>MEVPKRLYKYRAFSALTVDLLVSDKIYYADPASFNDPLDTKPCINPDLPVDQLEHTLRILIENRISAEMKAAAKAIMYRGPKTIDHIHRHSKRQADRIIADIAYNATNPEYSAISPNPQIKLLTYQLQIELIQAYGKGVLSLAARNSCPLMWSHYGDQHHGLCIGYEVPLNVQENLHKVAYGGSRLIDASKVAAMLNADDAARKEVDASVLLRKAQDWRYEKEWRLIGRRGLSDSPLELTDVTFGTRCIDSVKHTIIKALEGRDKPIKMYEMREIYGTFKLKRFALNEQELTVSYPHRARSAAECFDQLE</sequence>